<dbReference type="EMBL" id="FNKH01000002">
    <property type="protein sequence ID" value="SDQ76757.1"/>
    <property type="molecule type" value="Genomic_DNA"/>
</dbReference>
<accession>A0A1H1DK16</accession>
<dbReference type="InterPro" id="IPR051049">
    <property type="entry name" value="Dienelactone_hydrolase-like"/>
</dbReference>
<dbReference type="Proteomes" id="UP000181917">
    <property type="component" value="Unassembled WGS sequence"/>
</dbReference>
<dbReference type="PANTHER" id="PTHR46623:SF6">
    <property type="entry name" value="ALPHA_BETA-HYDROLASES SUPERFAMILY PROTEIN"/>
    <property type="match status" value="1"/>
</dbReference>
<keyword evidence="3" id="KW-1185">Reference proteome</keyword>
<organism evidence="2 3">
    <name type="scientific">Crystallibacter crystallopoietes</name>
    <dbReference type="NCBI Taxonomy" id="37928"/>
    <lineage>
        <taxon>Bacteria</taxon>
        <taxon>Bacillati</taxon>
        <taxon>Actinomycetota</taxon>
        <taxon>Actinomycetes</taxon>
        <taxon>Micrococcales</taxon>
        <taxon>Micrococcaceae</taxon>
        <taxon>Crystallibacter</taxon>
    </lineage>
</organism>
<dbReference type="PANTHER" id="PTHR46623">
    <property type="entry name" value="CARBOXYMETHYLENEBUTENOLIDASE-RELATED"/>
    <property type="match status" value="1"/>
</dbReference>
<dbReference type="SUPFAM" id="SSF53474">
    <property type="entry name" value="alpha/beta-Hydrolases"/>
    <property type="match status" value="1"/>
</dbReference>
<protein>
    <submittedName>
        <fullName evidence="2">Carboxymethylenebutenolidase</fullName>
    </submittedName>
</protein>
<dbReference type="InterPro" id="IPR029058">
    <property type="entry name" value="AB_hydrolase_fold"/>
</dbReference>
<reference evidence="2 3" key="1">
    <citation type="submission" date="2016-10" db="EMBL/GenBank/DDBJ databases">
        <authorList>
            <person name="de Groot N.N."/>
        </authorList>
    </citation>
    <scope>NUCLEOTIDE SEQUENCE [LARGE SCALE GENOMIC DNA]</scope>
    <source>
        <strain evidence="2 3">DSM 20117</strain>
    </source>
</reference>
<evidence type="ECO:0000259" key="1">
    <source>
        <dbReference type="Pfam" id="PF01738"/>
    </source>
</evidence>
<dbReference type="Gene3D" id="3.40.50.1820">
    <property type="entry name" value="alpha/beta hydrolase"/>
    <property type="match status" value="1"/>
</dbReference>
<dbReference type="AlphaFoldDB" id="A0A1H1DK16"/>
<dbReference type="OrthoDB" id="3208682at2"/>
<dbReference type="RefSeq" id="WP_074700709.1">
    <property type="nucleotide sequence ID" value="NZ_CP018863.1"/>
</dbReference>
<proteinExistence type="predicted"/>
<name>A0A1H1DK16_9MICC</name>
<sequence>MGEMVEIGTGENALPVYQSSPGPGLKGGLIVIHEVWGLNDHVKDVADRFATQGYFAIAPDLLSSTGLDVDVAAQLGEAMAHPEKRSATQPRMRPFLAPLRSKKTAAGITANAKRCFDHLKGNGGVAGRIAVTGFSFGGTYAWSLAVHEPELKAAVPFYGHADFTVDEFRNIGCPVLAFYGERDTRLIEKLPGVEAGLQEAGINFRPVVYPNAGHAFFNERNPKAYNEAAATDAWNRSLAFLDRHLN</sequence>
<feature type="domain" description="Dienelactone hydrolase" evidence="1">
    <location>
        <begin position="27"/>
        <end position="244"/>
    </location>
</feature>
<dbReference type="Pfam" id="PF01738">
    <property type="entry name" value="DLH"/>
    <property type="match status" value="1"/>
</dbReference>
<evidence type="ECO:0000313" key="2">
    <source>
        <dbReference type="EMBL" id="SDQ76757.1"/>
    </source>
</evidence>
<gene>
    <name evidence="2" type="ORF">SAMN04489742_2483</name>
</gene>
<evidence type="ECO:0000313" key="3">
    <source>
        <dbReference type="Proteomes" id="UP000181917"/>
    </source>
</evidence>
<dbReference type="InterPro" id="IPR002925">
    <property type="entry name" value="Dienelactn_hydro"/>
</dbReference>
<dbReference type="GO" id="GO:0016787">
    <property type="term" value="F:hydrolase activity"/>
    <property type="evidence" value="ECO:0007669"/>
    <property type="project" value="InterPro"/>
</dbReference>
<dbReference type="KEGG" id="acry:AC20117_05010"/>
<dbReference type="STRING" id="37928.SAMN04489742_2483"/>